<dbReference type="Gene3D" id="1.20.120.310">
    <property type="entry name" value="ERV/ALR sulfhydryl oxidase domain"/>
    <property type="match status" value="1"/>
</dbReference>
<dbReference type="Gene3D" id="1.20.120.1960">
    <property type="entry name" value="QSOX sulfhydryl oxidase domain"/>
    <property type="match status" value="1"/>
</dbReference>
<keyword evidence="5 7" id="KW-0560">Oxidoreductase</keyword>
<keyword evidence="4 7" id="KW-0274">FAD</keyword>
<dbReference type="EC" id="1.8.3.2" evidence="7"/>
<evidence type="ECO:0000256" key="5">
    <source>
        <dbReference type="ARBA" id="ARBA00023002"/>
    </source>
</evidence>
<feature type="transmembrane region" description="Helical" evidence="7">
    <location>
        <begin position="592"/>
        <end position="609"/>
    </location>
</feature>
<dbReference type="PANTHER" id="PTHR22897:SF7">
    <property type="entry name" value="SULFHYDRYL OXIDASE 2"/>
    <property type="match status" value="1"/>
</dbReference>
<dbReference type="RefSeq" id="XP_015260942.1">
    <property type="nucleotide sequence ID" value="XM_015405456.1"/>
</dbReference>
<keyword evidence="6" id="KW-1015">Disulfide bond</keyword>
<dbReference type="Pfam" id="PF18371">
    <property type="entry name" value="FAD_SOX"/>
    <property type="match status" value="1"/>
</dbReference>
<feature type="domain" description="ERV/ALR sulfhydryl oxidase" evidence="8">
    <location>
        <begin position="350"/>
        <end position="459"/>
    </location>
</feature>
<dbReference type="InterPro" id="IPR042568">
    <property type="entry name" value="QSOX_FAD-bd_sf"/>
</dbReference>
<protein>
    <recommendedName>
        <fullName evidence="7">Sulfhydryl oxidase</fullName>
        <ecNumber evidence="7">1.8.3.2</ecNumber>
    </recommendedName>
</protein>
<dbReference type="SUPFAM" id="SSF52833">
    <property type="entry name" value="Thioredoxin-like"/>
    <property type="match status" value="1"/>
</dbReference>
<dbReference type="PROSITE" id="PS51324">
    <property type="entry name" value="ERV_ALR"/>
    <property type="match status" value="1"/>
</dbReference>
<evidence type="ECO:0000256" key="4">
    <source>
        <dbReference type="ARBA" id="ARBA00022827"/>
    </source>
</evidence>
<dbReference type="SUPFAM" id="SSF69000">
    <property type="entry name" value="FAD-dependent thiol oxidase"/>
    <property type="match status" value="1"/>
</dbReference>
<gene>
    <name evidence="10" type="primary">QSOX2</name>
</gene>
<keyword evidence="7" id="KW-0812">Transmembrane</keyword>
<dbReference type="Proteomes" id="UP000694871">
    <property type="component" value="Unplaced"/>
</dbReference>
<dbReference type="Pfam" id="PF04777">
    <property type="entry name" value="Evr1_Alr"/>
    <property type="match status" value="1"/>
</dbReference>
<keyword evidence="7" id="KW-1133">Transmembrane helix</keyword>
<dbReference type="Pfam" id="PF18108">
    <property type="entry name" value="QSOX_Trx1"/>
    <property type="match status" value="1"/>
</dbReference>
<dbReference type="InterPro" id="IPR036249">
    <property type="entry name" value="Thioredoxin-like_sf"/>
</dbReference>
<evidence type="ECO:0000256" key="2">
    <source>
        <dbReference type="ARBA" id="ARBA00022630"/>
    </source>
</evidence>
<proteinExistence type="inferred from homology"/>
<dbReference type="InterPro" id="IPR040986">
    <property type="entry name" value="QSOX_FAD-bd_dom"/>
</dbReference>
<evidence type="ECO:0000313" key="9">
    <source>
        <dbReference type="Proteomes" id="UP000694871"/>
    </source>
</evidence>
<dbReference type="InterPro" id="IPR041269">
    <property type="entry name" value="QSOX_Trx1"/>
</dbReference>
<accession>A0ABM1JHK5</accession>
<evidence type="ECO:0000313" key="10">
    <source>
        <dbReference type="RefSeq" id="XP_015260942.1"/>
    </source>
</evidence>
<comment type="catalytic activity">
    <reaction evidence="7">
        <text>2 R'C(R)SH + O2 = R'C(R)S-S(R)CR' + H2O2</text>
        <dbReference type="Rhea" id="RHEA:17357"/>
        <dbReference type="ChEBI" id="CHEBI:15379"/>
        <dbReference type="ChEBI" id="CHEBI:16240"/>
        <dbReference type="ChEBI" id="CHEBI:16520"/>
        <dbReference type="ChEBI" id="CHEBI:17412"/>
        <dbReference type="EC" id="1.8.3.2"/>
    </reaction>
</comment>
<evidence type="ECO:0000256" key="3">
    <source>
        <dbReference type="ARBA" id="ARBA00022729"/>
    </source>
</evidence>
<dbReference type="InterPro" id="IPR039798">
    <property type="entry name" value="Sulfhydryl_oxidase"/>
</dbReference>
<dbReference type="InterPro" id="IPR036774">
    <property type="entry name" value="ERV/ALR_sulphydryl_oxid_sf"/>
</dbReference>
<organism evidence="9 10">
    <name type="scientific">Gekko japonicus</name>
    <name type="common">Schlegel's Japanese gecko</name>
    <dbReference type="NCBI Taxonomy" id="146911"/>
    <lineage>
        <taxon>Eukaryota</taxon>
        <taxon>Metazoa</taxon>
        <taxon>Chordata</taxon>
        <taxon>Craniata</taxon>
        <taxon>Vertebrata</taxon>
        <taxon>Euteleostomi</taxon>
        <taxon>Lepidosauria</taxon>
        <taxon>Squamata</taxon>
        <taxon>Bifurcata</taxon>
        <taxon>Gekkota</taxon>
        <taxon>Gekkonidae</taxon>
        <taxon>Gekkoninae</taxon>
        <taxon>Gekko</taxon>
    </lineage>
</organism>
<evidence type="ECO:0000259" key="8">
    <source>
        <dbReference type="PROSITE" id="PS51324"/>
    </source>
</evidence>
<comment type="function">
    <text evidence="7">Catalyzes the oxidation of sulfhydryl groups in peptide and protein thiols to disulfides with the reduction of oxygen to hydrogen peroxide.</text>
</comment>
<keyword evidence="3" id="KW-0732">Signal</keyword>
<dbReference type="GeneID" id="107105476"/>
<reference evidence="10" key="1">
    <citation type="submission" date="2025-08" db="UniProtKB">
        <authorList>
            <consortium name="RefSeq"/>
        </authorList>
    </citation>
    <scope>IDENTIFICATION</scope>
</reference>
<keyword evidence="7" id="KW-0472">Membrane</keyword>
<keyword evidence="9" id="KW-1185">Reference proteome</keyword>
<keyword evidence="2 7" id="KW-0285">Flavoprotein</keyword>
<dbReference type="InterPro" id="IPR017905">
    <property type="entry name" value="ERV/ALR_sulphydryl_oxidase"/>
</dbReference>
<comment type="similarity">
    <text evidence="7">Belongs to the quiescin-sulfhydryl oxidase (QSOX) family.</text>
</comment>
<evidence type="ECO:0000256" key="1">
    <source>
        <dbReference type="ARBA" id="ARBA00001974"/>
    </source>
</evidence>
<evidence type="ECO:0000256" key="7">
    <source>
        <dbReference type="RuleBase" id="RU371123"/>
    </source>
</evidence>
<name>A0ABM1JHK5_GEKJA</name>
<evidence type="ECO:0000256" key="6">
    <source>
        <dbReference type="ARBA" id="ARBA00023157"/>
    </source>
</evidence>
<dbReference type="Gene3D" id="3.40.30.10">
    <property type="entry name" value="Glutaredoxin"/>
    <property type="match status" value="2"/>
</dbReference>
<sequence>MGRPAQWPLRLLALPASGQIAGKYLFQSPLRLATSEWESAIRIGVLDCGAEVNYEVCKEYGIQYYPTFRYFRAFSTQFTTGENQHGSDRELQMVRQSMIDFLQNHSQETKPPACPPLEPIGPEDMFSLFGKHAQHYTAIIFETANSYVGREVILDLIQYENIVVKRMLNSETSVLKQLGIISFPSSYLIYPNGSHGLINILKPLRSFFSSYLKSLPGVRRKLSSQLPVPIRQNKEENTDPKEWREYDKSKLYMADLESGLHYLLRVELATHRTLEGAALKTFKDFVTLLAKLFPGRQPVIKLLETLQMWLVSLPLDRIPYDAILDLVNNRMRISGPFLTSRIQWVGCQGSKPELRGYPCSFWKLFHTLTVQAAVHPEALHKTGLEENPQVVLQMMQKYVKDFFGCRACAQHFEEMAQDSLDSVKTLEEAVLWLWEKHNVVNAKLAGDLSEDPKYPKVQWPTPDVCPTCHEEIKGLHTWNKVQVLQFLKHHYDRDNILYAYTEGRGDLNEKELWEDRKNALVKKQSRSHDNKIPDPEKLLDSKLGVLDRLTVQDIPKARGSKAAVESFAEKEMKQGVSFLGVGFSNVDMSLCVVLYVASSLFLMVVFCFFRMRSKHWKVKHYRPYV</sequence>
<comment type="cofactor">
    <cofactor evidence="1 7">
        <name>FAD</name>
        <dbReference type="ChEBI" id="CHEBI:57692"/>
    </cofactor>
</comment>
<dbReference type="PANTHER" id="PTHR22897">
    <property type="entry name" value="QUIESCIN Q6-RELATED SULFHYDRYL OXIDASE"/>
    <property type="match status" value="1"/>
</dbReference>